<dbReference type="KEGG" id="mmab:HQ865_11745"/>
<evidence type="ECO:0000256" key="4">
    <source>
        <dbReference type="SAM" id="SignalP"/>
    </source>
</evidence>
<reference evidence="6 7" key="1">
    <citation type="submission" date="2020-05" db="EMBL/GenBank/DDBJ databases">
        <title>Mucilaginibacter mali sp. nov.</title>
        <authorList>
            <person name="Kim H.S."/>
            <person name="Lee K.C."/>
            <person name="Suh M.K."/>
            <person name="Kim J.-S."/>
            <person name="Han K.-I."/>
            <person name="Eom M.K."/>
            <person name="Shin Y.K."/>
            <person name="Lee J.-S."/>
        </authorList>
    </citation>
    <scope>NUCLEOTIDE SEQUENCE [LARGE SCALE GENOMIC DNA]</scope>
    <source>
        <strain evidence="6 7">G2-14</strain>
    </source>
</reference>
<protein>
    <submittedName>
        <fullName evidence="6">TonB-dependent receptor</fullName>
    </submittedName>
</protein>
<dbReference type="InterPro" id="IPR008969">
    <property type="entry name" value="CarboxyPept-like_regulatory"/>
</dbReference>
<dbReference type="GO" id="GO:0009279">
    <property type="term" value="C:cell outer membrane"/>
    <property type="evidence" value="ECO:0007669"/>
    <property type="project" value="UniProtKB-SubCell"/>
</dbReference>
<dbReference type="RefSeq" id="WP_173415075.1">
    <property type="nucleotide sequence ID" value="NZ_CP054139.1"/>
</dbReference>
<dbReference type="InterPro" id="IPR041700">
    <property type="entry name" value="OMP_b-brl_3"/>
</dbReference>
<feature type="domain" description="Outer membrane protein beta-barrel" evidence="5">
    <location>
        <begin position="461"/>
        <end position="778"/>
    </location>
</feature>
<evidence type="ECO:0000259" key="5">
    <source>
        <dbReference type="Pfam" id="PF14905"/>
    </source>
</evidence>
<name>A0A7D4UPF2_9SPHI</name>
<proteinExistence type="predicted"/>
<dbReference type="AlphaFoldDB" id="A0A7D4UPF2"/>
<evidence type="ECO:0000256" key="3">
    <source>
        <dbReference type="ARBA" id="ARBA00023237"/>
    </source>
</evidence>
<keyword evidence="3" id="KW-0998">Cell outer membrane</keyword>
<dbReference type="Pfam" id="PF14905">
    <property type="entry name" value="OMP_b-brl_3"/>
    <property type="match status" value="1"/>
</dbReference>
<comment type="subcellular location">
    <subcellularLocation>
        <location evidence="1">Cell outer membrane</location>
    </subcellularLocation>
</comment>
<sequence>MKLHPLIILMMLLCSARLFAQSPYHIKGAVADTSSKTRLTNATVCVLNAKDSIIRRFVYAKEGGSFAINNLPPGNFILLVSYPAYADYVEKFTLDPAHPTKDFGSVNMPLKSRLLHDVIVKGTVNAIKIKGDTTEFSAKAYVIQPNDKVEDLLKQLPGIQVDKDGKITANGQTVSKVLVDGDEFFGDDPTLVTKNLRADMVDKVQLFDKKSDQAAFTGVDDGKRTKTINIQLKEDKKNGTFGKLDGGLATQKLYESQAIYNRFKAKAKYSAYGTSANNGKIGLGFADNNALGSSANSVQIDDGGGIIVFGGSSDGLDSFDGTYFGNGKPLAHNGGLHYDSKWNGDKETINTNYRIGSMDINGLTTTTTQQTLTNGIINTNSRQGFNNYAFRNKAEATYTIKIDTTSNLKIGADGAFKNFRVMNNYQNVTDNGNGKLINFNDRDVNNHGDQQLFNASLFYTKKFKKVGRNISWNISESYNNNETKGNLNSRVDFYNTTSGGIDSTQRINQYKTSDVLSSVLNSNITYGEPLTKFASMVFNYGFALNNSTADRKSFNQDAAGNYTIFDNVYSNDYKLLRITNQFGASYTYRKKKFNTTLSAKASIADYKQTDEYTMNTFSRSYVNWLPRASFQYSPSLQKSITFSYSGFSQQPGIDQIQPIRVNTDPLNITLGNANLKPAYSQNFSVYYNSAKIISGTSSYGSVYFYNQYDAIVNNTVTDAKTGKTTIQYINLTDRSPYNYSASFSTSRKIKSIGLSTGIRLNTNGNINYSYINNALNETKSRTYGASLNLSKSAVKKYDLYVSGGPSYTFNEFSLQPTANNNAAGFNAFGNASYYLPAKFLIRTDAQYTYTAATRAFDAQRITLWNASLTKTFFKDDALAFAVNATDLLNNNLRTNRYANANMITQTNNSGIGRYVMFSVIWNFTKFATEPAKN</sequence>
<gene>
    <name evidence="6" type="ORF">HQ865_11745</name>
</gene>
<feature type="chain" id="PRO_5028809258" evidence="4">
    <location>
        <begin position="21"/>
        <end position="933"/>
    </location>
</feature>
<evidence type="ECO:0000313" key="7">
    <source>
        <dbReference type="Proteomes" id="UP000505355"/>
    </source>
</evidence>
<dbReference type="Proteomes" id="UP000505355">
    <property type="component" value="Chromosome"/>
</dbReference>
<evidence type="ECO:0000313" key="6">
    <source>
        <dbReference type="EMBL" id="QKJ30400.1"/>
    </source>
</evidence>
<dbReference type="Gene3D" id="2.60.40.1120">
    <property type="entry name" value="Carboxypeptidase-like, regulatory domain"/>
    <property type="match status" value="1"/>
</dbReference>
<keyword evidence="7" id="KW-1185">Reference proteome</keyword>
<dbReference type="InterPro" id="IPR036942">
    <property type="entry name" value="Beta-barrel_TonB_sf"/>
</dbReference>
<feature type="signal peptide" evidence="4">
    <location>
        <begin position="1"/>
        <end position="20"/>
    </location>
</feature>
<dbReference type="Pfam" id="PF13620">
    <property type="entry name" value="CarboxypepD_reg"/>
    <property type="match status" value="1"/>
</dbReference>
<dbReference type="Gene3D" id="2.40.170.20">
    <property type="entry name" value="TonB-dependent receptor, beta-barrel domain"/>
    <property type="match status" value="1"/>
</dbReference>
<dbReference type="SUPFAM" id="SSF56935">
    <property type="entry name" value="Porins"/>
    <property type="match status" value="1"/>
</dbReference>
<keyword evidence="4" id="KW-0732">Signal</keyword>
<evidence type="ECO:0000256" key="1">
    <source>
        <dbReference type="ARBA" id="ARBA00004442"/>
    </source>
</evidence>
<keyword evidence="2" id="KW-0472">Membrane</keyword>
<keyword evidence="6" id="KW-0675">Receptor</keyword>
<evidence type="ECO:0000256" key="2">
    <source>
        <dbReference type="ARBA" id="ARBA00023136"/>
    </source>
</evidence>
<dbReference type="SUPFAM" id="SSF49464">
    <property type="entry name" value="Carboxypeptidase regulatory domain-like"/>
    <property type="match status" value="1"/>
</dbReference>
<organism evidence="6 7">
    <name type="scientific">Mucilaginibacter mali</name>
    <dbReference type="NCBI Taxonomy" id="2740462"/>
    <lineage>
        <taxon>Bacteria</taxon>
        <taxon>Pseudomonadati</taxon>
        <taxon>Bacteroidota</taxon>
        <taxon>Sphingobacteriia</taxon>
        <taxon>Sphingobacteriales</taxon>
        <taxon>Sphingobacteriaceae</taxon>
        <taxon>Mucilaginibacter</taxon>
    </lineage>
</organism>
<accession>A0A7D4UPF2</accession>
<dbReference type="EMBL" id="CP054139">
    <property type="protein sequence ID" value="QKJ30400.1"/>
    <property type="molecule type" value="Genomic_DNA"/>
</dbReference>